<dbReference type="GO" id="GO:1990281">
    <property type="term" value="C:efflux pump complex"/>
    <property type="evidence" value="ECO:0007669"/>
    <property type="project" value="TreeGrafter"/>
</dbReference>
<name>A0A2S6NGB9_RHOGL</name>
<dbReference type="GO" id="GO:0015562">
    <property type="term" value="F:efflux transmembrane transporter activity"/>
    <property type="evidence" value="ECO:0007669"/>
    <property type="project" value="TreeGrafter"/>
</dbReference>
<dbReference type="RefSeq" id="WP_104519469.1">
    <property type="nucleotide sequence ID" value="NZ_NHRY01000140.1"/>
</dbReference>
<dbReference type="InterPro" id="IPR058637">
    <property type="entry name" value="YknX-like_C"/>
</dbReference>
<keyword evidence="3" id="KW-0812">Transmembrane</keyword>
<dbReference type="InterPro" id="IPR058792">
    <property type="entry name" value="Beta-barrel_RND_2"/>
</dbReference>
<comment type="similarity">
    <text evidence="1">Belongs to the membrane fusion protein (MFP) (TC 8.A.1) family.</text>
</comment>
<dbReference type="PANTHER" id="PTHR30469">
    <property type="entry name" value="MULTIDRUG RESISTANCE PROTEIN MDTA"/>
    <property type="match status" value="1"/>
</dbReference>
<dbReference type="Pfam" id="PF25973">
    <property type="entry name" value="BSH_CzcB"/>
    <property type="match status" value="1"/>
</dbReference>
<dbReference type="OrthoDB" id="9806939at2"/>
<comment type="caution">
    <text evidence="7">The sequence shown here is derived from an EMBL/GenBank/DDBJ whole genome shotgun (WGS) entry which is preliminary data.</text>
</comment>
<dbReference type="EMBL" id="NHRY01000140">
    <property type="protein sequence ID" value="PPQ33647.1"/>
    <property type="molecule type" value="Genomic_DNA"/>
</dbReference>
<evidence type="ECO:0000256" key="3">
    <source>
        <dbReference type="SAM" id="Phobius"/>
    </source>
</evidence>
<keyword evidence="3" id="KW-0472">Membrane</keyword>
<feature type="region of interest" description="Disordered" evidence="2">
    <location>
        <begin position="1"/>
        <end position="28"/>
    </location>
</feature>
<evidence type="ECO:0000256" key="2">
    <source>
        <dbReference type="SAM" id="MobiDB-lite"/>
    </source>
</evidence>
<feature type="domain" description="CusB-like beta-barrel" evidence="4">
    <location>
        <begin position="258"/>
        <end position="328"/>
    </location>
</feature>
<dbReference type="AlphaFoldDB" id="A0A2S6NGB9"/>
<evidence type="ECO:0000256" key="1">
    <source>
        <dbReference type="ARBA" id="ARBA00009477"/>
    </source>
</evidence>
<dbReference type="Gene3D" id="1.10.287.470">
    <property type="entry name" value="Helix hairpin bin"/>
    <property type="match status" value="1"/>
</dbReference>
<feature type="region of interest" description="Disordered" evidence="2">
    <location>
        <begin position="398"/>
        <end position="427"/>
    </location>
</feature>
<proteinExistence type="inferred from homology"/>
<feature type="compositionally biased region" description="Basic and acidic residues" evidence="2">
    <location>
        <begin position="414"/>
        <end position="427"/>
    </location>
</feature>
<organism evidence="7 8">
    <name type="scientific">Rhodopila globiformis</name>
    <name type="common">Rhodopseudomonas globiformis</name>
    <dbReference type="NCBI Taxonomy" id="1071"/>
    <lineage>
        <taxon>Bacteria</taxon>
        <taxon>Pseudomonadati</taxon>
        <taxon>Pseudomonadota</taxon>
        <taxon>Alphaproteobacteria</taxon>
        <taxon>Acetobacterales</taxon>
        <taxon>Acetobacteraceae</taxon>
        <taxon>Rhodopila</taxon>
    </lineage>
</organism>
<reference evidence="7 8" key="1">
    <citation type="journal article" date="2018" name="Arch. Microbiol.">
        <title>New insights into the metabolic potential of the phototrophic purple bacterium Rhodopila globiformis DSM 161(T) from its draft genome sequence and evidence for a vanadium-dependent nitrogenase.</title>
        <authorList>
            <person name="Imhoff J.F."/>
            <person name="Rahn T."/>
            <person name="Kunzel S."/>
            <person name="Neulinger S.C."/>
        </authorList>
    </citation>
    <scope>NUCLEOTIDE SEQUENCE [LARGE SCALE GENOMIC DNA]</scope>
    <source>
        <strain evidence="7 8">DSM 161</strain>
    </source>
</reference>
<sequence length="427" mass="46999">MDQIPHPVAEETIHTPFQEEDRRRPRTRRSRRRWLIGGIAALIAIGIVIWGITEREATLSELKTLAEHESVPRVTLVAPQPGPKFRTLTLPGDVEAWYQAPIYAQVTGYVQDWYKDYGAPVKKGDLLATIETPDLDQQLQQARAQLAVAKQKYQLAVITAERWKKLAGTSAVSQQTVDVNIADAKAQEAAVEAAKYNVQRYEAQEAFKRVVAPFDGVVTARDTDVGNFVQDSGGNAGARGQTRALFTVADIHKLRIFVSVPQDYSQYIEPGITATMTLPQFPGQTFHAKLLTSAQAFNMTSRTVLTELEVDNPKHEIWPGAYGEVTFKLPTNPSIVVIPEQSLLFRAQGLQVALVKDGKVHLQNVKLGLNFGTTVQVTEGLTLDDRLIANPSAGLLEGEKVQPVEAPPQNVGLSRKEEASGEQAPKK</sequence>
<dbReference type="Pfam" id="PF25989">
    <property type="entry name" value="YknX_C"/>
    <property type="match status" value="1"/>
</dbReference>
<keyword evidence="3" id="KW-1133">Transmembrane helix</keyword>
<evidence type="ECO:0000313" key="8">
    <source>
        <dbReference type="Proteomes" id="UP000239724"/>
    </source>
</evidence>
<feature type="transmembrane region" description="Helical" evidence="3">
    <location>
        <begin position="34"/>
        <end position="53"/>
    </location>
</feature>
<gene>
    <name evidence="7" type="ORF">CCS01_14005</name>
</gene>
<dbReference type="InterPro" id="IPR006143">
    <property type="entry name" value="RND_pump_MFP"/>
</dbReference>
<feature type="domain" description="YknX-like C-terminal permuted SH3-like" evidence="6">
    <location>
        <begin position="337"/>
        <end position="402"/>
    </location>
</feature>
<dbReference type="Gene3D" id="2.40.30.170">
    <property type="match status" value="1"/>
</dbReference>
<dbReference type="NCBIfam" id="TIGR01730">
    <property type="entry name" value="RND_mfp"/>
    <property type="match status" value="1"/>
</dbReference>
<feature type="compositionally biased region" description="Basic and acidic residues" evidence="2">
    <location>
        <begin position="8"/>
        <end position="23"/>
    </location>
</feature>
<evidence type="ECO:0000259" key="6">
    <source>
        <dbReference type="Pfam" id="PF25989"/>
    </source>
</evidence>
<dbReference type="InterPro" id="IPR058647">
    <property type="entry name" value="BSH_CzcB-like"/>
</dbReference>
<dbReference type="PANTHER" id="PTHR30469:SF37">
    <property type="entry name" value="RAGD PROTEIN"/>
    <property type="match status" value="1"/>
</dbReference>
<accession>A0A2S6NGB9</accession>
<dbReference type="Gene3D" id="2.40.420.20">
    <property type="match status" value="1"/>
</dbReference>
<evidence type="ECO:0000259" key="5">
    <source>
        <dbReference type="Pfam" id="PF25973"/>
    </source>
</evidence>
<evidence type="ECO:0000313" key="7">
    <source>
        <dbReference type="EMBL" id="PPQ33647.1"/>
    </source>
</evidence>
<protein>
    <submittedName>
        <fullName evidence="7">Uncharacterized protein</fullName>
    </submittedName>
</protein>
<evidence type="ECO:0000259" key="4">
    <source>
        <dbReference type="Pfam" id="PF25954"/>
    </source>
</evidence>
<dbReference type="Gene3D" id="2.40.50.100">
    <property type="match status" value="1"/>
</dbReference>
<dbReference type="Pfam" id="PF25954">
    <property type="entry name" value="Beta-barrel_RND_2"/>
    <property type="match status" value="1"/>
</dbReference>
<feature type="domain" description="CzcB-like barrel-sandwich hybrid" evidence="5">
    <location>
        <begin position="100"/>
        <end position="231"/>
    </location>
</feature>
<dbReference type="SUPFAM" id="SSF111369">
    <property type="entry name" value="HlyD-like secretion proteins"/>
    <property type="match status" value="1"/>
</dbReference>
<dbReference type="Proteomes" id="UP000239724">
    <property type="component" value="Unassembled WGS sequence"/>
</dbReference>
<keyword evidence="8" id="KW-1185">Reference proteome</keyword>